<comment type="caution">
    <text evidence="5">The sequence shown here is derived from an EMBL/GenBank/DDBJ whole genome shotgun (WGS) entry which is preliminary data.</text>
</comment>
<name>K2N8D8_9HYPH</name>
<evidence type="ECO:0000256" key="3">
    <source>
        <dbReference type="RuleBase" id="RU003476"/>
    </source>
</evidence>
<proteinExistence type="inferred from homology"/>
<evidence type="ECO:0000313" key="5">
    <source>
        <dbReference type="EMBL" id="EKF20373.1"/>
    </source>
</evidence>
<keyword evidence="6" id="KW-1185">Reference proteome</keyword>
<dbReference type="AlphaFoldDB" id="K2N8D8"/>
<sequence>MGGGDARLVFMKPEEIRAVSAVVVRDGRFLLVRRGRAPAKGLYAFPGGRIEAGETARQAVVRELFEETGLAGEVTRLHRRLRLANEPQGPVFLLDVYRATVADGTAVAGDDASEAGWFTLPEMRDLPVTDSTLAIAEELDARADA</sequence>
<dbReference type="InterPro" id="IPR000086">
    <property type="entry name" value="NUDIX_hydrolase_dom"/>
</dbReference>
<dbReference type="PANTHER" id="PTHR43736:SF1">
    <property type="entry name" value="DIHYDRONEOPTERIN TRIPHOSPHATE DIPHOSPHATASE"/>
    <property type="match status" value="1"/>
</dbReference>
<dbReference type="STRING" id="391937.NA2_03927"/>
<keyword evidence="2 3" id="KW-0378">Hydrolase</keyword>
<dbReference type="EMBL" id="AMRM01000003">
    <property type="protein sequence ID" value="EKF20373.1"/>
    <property type="molecule type" value="Genomic_DNA"/>
</dbReference>
<dbReference type="Gene3D" id="3.90.79.10">
    <property type="entry name" value="Nucleoside Triphosphate Pyrophosphohydrolase"/>
    <property type="match status" value="1"/>
</dbReference>
<dbReference type="eggNOG" id="COG1051">
    <property type="taxonomic scope" value="Bacteria"/>
</dbReference>
<dbReference type="PROSITE" id="PS51462">
    <property type="entry name" value="NUDIX"/>
    <property type="match status" value="1"/>
</dbReference>
<comment type="similarity">
    <text evidence="3">Belongs to the Nudix hydrolase family.</text>
</comment>
<dbReference type="Pfam" id="PF00293">
    <property type="entry name" value="NUDIX"/>
    <property type="match status" value="1"/>
</dbReference>
<dbReference type="InterPro" id="IPR020476">
    <property type="entry name" value="Nudix_hydrolase"/>
</dbReference>
<dbReference type="PROSITE" id="PS00893">
    <property type="entry name" value="NUDIX_BOX"/>
    <property type="match status" value="1"/>
</dbReference>
<dbReference type="Proteomes" id="UP000006786">
    <property type="component" value="Unassembled WGS sequence"/>
</dbReference>
<dbReference type="InterPro" id="IPR015797">
    <property type="entry name" value="NUDIX_hydrolase-like_dom_sf"/>
</dbReference>
<evidence type="ECO:0000313" key="6">
    <source>
        <dbReference type="Proteomes" id="UP000006786"/>
    </source>
</evidence>
<dbReference type="CDD" id="cd04673">
    <property type="entry name" value="NUDIX_ADPRase"/>
    <property type="match status" value="1"/>
</dbReference>
<comment type="cofactor">
    <cofactor evidence="1">
        <name>Mg(2+)</name>
        <dbReference type="ChEBI" id="CHEBI:18420"/>
    </cofactor>
</comment>
<evidence type="ECO:0000259" key="4">
    <source>
        <dbReference type="PROSITE" id="PS51462"/>
    </source>
</evidence>
<dbReference type="SUPFAM" id="SSF55811">
    <property type="entry name" value="Nudix"/>
    <property type="match status" value="1"/>
</dbReference>
<dbReference type="InterPro" id="IPR020084">
    <property type="entry name" value="NUDIX_hydrolase_CS"/>
</dbReference>
<reference evidence="5 6" key="1">
    <citation type="journal article" date="2012" name="J. Bacteriol.">
        <title>Genome Sequence of Nitratireductor pacificus Type Strain pht-3B.</title>
        <authorList>
            <person name="Lai Q."/>
            <person name="Li G."/>
            <person name="Shao Z."/>
        </authorList>
    </citation>
    <scope>NUCLEOTIDE SEQUENCE [LARGE SCALE GENOMIC DNA]</scope>
    <source>
        <strain evidence="6">pht-3B</strain>
    </source>
</reference>
<dbReference type="PANTHER" id="PTHR43736">
    <property type="entry name" value="ADP-RIBOSE PYROPHOSPHATASE"/>
    <property type="match status" value="1"/>
</dbReference>
<dbReference type="PATRIC" id="fig|391937.3.peg.814"/>
<protein>
    <submittedName>
        <fullName evidence="5">NUDIX hydrolase</fullName>
    </submittedName>
</protein>
<feature type="domain" description="Nudix hydrolase" evidence="4">
    <location>
        <begin position="14"/>
        <end position="141"/>
    </location>
</feature>
<dbReference type="PRINTS" id="PR00502">
    <property type="entry name" value="NUDIXFAMILY"/>
</dbReference>
<accession>K2N8D8</accession>
<organism evidence="5 6">
    <name type="scientific">Nitratireductor pacificus pht-3B</name>
    <dbReference type="NCBI Taxonomy" id="391937"/>
    <lineage>
        <taxon>Bacteria</taxon>
        <taxon>Pseudomonadati</taxon>
        <taxon>Pseudomonadota</taxon>
        <taxon>Alphaproteobacteria</taxon>
        <taxon>Hyphomicrobiales</taxon>
        <taxon>Phyllobacteriaceae</taxon>
        <taxon>Nitratireductor</taxon>
    </lineage>
</organism>
<evidence type="ECO:0000256" key="2">
    <source>
        <dbReference type="ARBA" id="ARBA00022801"/>
    </source>
</evidence>
<dbReference type="GO" id="GO:0016787">
    <property type="term" value="F:hydrolase activity"/>
    <property type="evidence" value="ECO:0007669"/>
    <property type="project" value="UniProtKB-KW"/>
</dbReference>
<gene>
    <name evidence="5" type="ORF">NA2_03927</name>
</gene>
<evidence type="ECO:0000256" key="1">
    <source>
        <dbReference type="ARBA" id="ARBA00001946"/>
    </source>
</evidence>